<evidence type="ECO:0000256" key="4">
    <source>
        <dbReference type="ARBA" id="ARBA00023136"/>
    </source>
</evidence>
<feature type="region of interest" description="Disordered" evidence="5">
    <location>
        <begin position="1"/>
        <end position="39"/>
    </location>
</feature>
<evidence type="ECO:0000256" key="5">
    <source>
        <dbReference type="SAM" id="MobiDB-lite"/>
    </source>
</evidence>
<keyword evidence="4 6" id="KW-0472">Membrane</keyword>
<name>A0ABR4KA85_9EURO</name>
<feature type="compositionally biased region" description="Basic and acidic residues" evidence="5">
    <location>
        <begin position="1"/>
        <end position="17"/>
    </location>
</feature>
<feature type="transmembrane region" description="Helical" evidence="6">
    <location>
        <begin position="61"/>
        <end position="81"/>
    </location>
</feature>
<organism evidence="7 8">
    <name type="scientific">Aspergillus pseudodeflectus</name>
    <dbReference type="NCBI Taxonomy" id="176178"/>
    <lineage>
        <taxon>Eukaryota</taxon>
        <taxon>Fungi</taxon>
        <taxon>Dikarya</taxon>
        <taxon>Ascomycota</taxon>
        <taxon>Pezizomycotina</taxon>
        <taxon>Eurotiomycetes</taxon>
        <taxon>Eurotiomycetidae</taxon>
        <taxon>Eurotiales</taxon>
        <taxon>Aspergillaceae</taxon>
        <taxon>Aspergillus</taxon>
        <taxon>Aspergillus subgen. Nidulantes</taxon>
    </lineage>
</organism>
<protein>
    <submittedName>
        <fullName evidence="7">Major facilitator superfamily domain-containing protein</fullName>
    </submittedName>
</protein>
<dbReference type="RefSeq" id="XP_070898477.1">
    <property type="nucleotide sequence ID" value="XM_071040275.1"/>
</dbReference>
<proteinExistence type="predicted"/>
<comment type="subcellular location">
    <subcellularLocation>
        <location evidence="1">Membrane</location>
        <topology evidence="1">Multi-pass membrane protein</topology>
    </subcellularLocation>
</comment>
<reference evidence="7 8" key="1">
    <citation type="submission" date="2024-07" db="EMBL/GenBank/DDBJ databases">
        <title>Section-level genome sequencing and comparative genomics of Aspergillus sections Usti and Cavernicolus.</title>
        <authorList>
            <consortium name="Lawrence Berkeley National Laboratory"/>
            <person name="Nybo J.L."/>
            <person name="Vesth T.C."/>
            <person name="Theobald S."/>
            <person name="Frisvad J.C."/>
            <person name="Larsen T.O."/>
            <person name="Kjaerboelling I."/>
            <person name="Rothschild-Mancinelli K."/>
            <person name="Lyhne E.K."/>
            <person name="Kogle M.E."/>
            <person name="Barry K."/>
            <person name="Clum A."/>
            <person name="Na H."/>
            <person name="Ledsgaard L."/>
            <person name="Lin J."/>
            <person name="Lipzen A."/>
            <person name="Kuo A."/>
            <person name="Riley R."/>
            <person name="Mondo S."/>
            <person name="LaButti K."/>
            <person name="Haridas S."/>
            <person name="Pangalinan J."/>
            <person name="Salamov A.A."/>
            <person name="Simmons B.A."/>
            <person name="Magnuson J.K."/>
            <person name="Chen J."/>
            <person name="Drula E."/>
            <person name="Henrissat B."/>
            <person name="Wiebenga A."/>
            <person name="Lubbers R.J."/>
            <person name="Gomes A.C."/>
            <person name="Macurrencykelacurrency M.R."/>
            <person name="Stajich J."/>
            <person name="Grigoriev I.V."/>
            <person name="Mortensen U.H."/>
            <person name="De vries R.P."/>
            <person name="Baker S.E."/>
            <person name="Andersen M.R."/>
        </authorList>
    </citation>
    <scope>NUCLEOTIDE SEQUENCE [LARGE SCALE GENOMIC DNA]</scope>
    <source>
        <strain evidence="7 8">CBS 756.74</strain>
    </source>
</reference>
<comment type="caution">
    <text evidence="7">The sequence shown here is derived from an EMBL/GenBank/DDBJ whole genome shotgun (WGS) entry which is preliminary data.</text>
</comment>
<sequence>MEDEKRFWNGTSRRPDTTDLEAVNPPTPKQPQDRNLVTWSSDTDPEYPRNWAKSIKWKNTWTISLFVFISPISSSMIAPALQDLGELLHMETDFEIYLSMAIFILAYAIGQIFLGPALELYGRAQLLQASNLWYMAWNLGCGSAMTKAQLFAFRSPCGAQNQGASSSHDCHPANISLEDSTTGRRFQHALLVLHQSPKGGAF</sequence>
<keyword evidence="3 6" id="KW-1133">Transmembrane helix</keyword>
<accession>A0ABR4KA85</accession>
<dbReference type="InterPro" id="IPR036259">
    <property type="entry name" value="MFS_trans_sf"/>
</dbReference>
<evidence type="ECO:0000256" key="3">
    <source>
        <dbReference type="ARBA" id="ARBA00022989"/>
    </source>
</evidence>
<dbReference type="GeneID" id="98155439"/>
<evidence type="ECO:0000313" key="7">
    <source>
        <dbReference type="EMBL" id="KAL2848942.1"/>
    </source>
</evidence>
<gene>
    <name evidence="7" type="ORF">BJX68DRAFT_238038</name>
</gene>
<dbReference type="Proteomes" id="UP001610444">
    <property type="component" value="Unassembled WGS sequence"/>
</dbReference>
<dbReference type="PANTHER" id="PTHR23502:SF143">
    <property type="entry name" value="MULTIDRUG TRANSPORTER, PUTATIVE (AFU_ORTHOLOGUE AFUA_7G04900)-RELATED"/>
    <property type="match status" value="1"/>
</dbReference>
<dbReference type="EMBL" id="JBFXLR010000024">
    <property type="protein sequence ID" value="KAL2848942.1"/>
    <property type="molecule type" value="Genomic_DNA"/>
</dbReference>
<evidence type="ECO:0000313" key="8">
    <source>
        <dbReference type="Proteomes" id="UP001610444"/>
    </source>
</evidence>
<evidence type="ECO:0000256" key="6">
    <source>
        <dbReference type="SAM" id="Phobius"/>
    </source>
</evidence>
<dbReference type="SUPFAM" id="SSF103473">
    <property type="entry name" value="MFS general substrate transporter"/>
    <property type="match status" value="1"/>
</dbReference>
<evidence type="ECO:0000256" key="2">
    <source>
        <dbReference type="ARBA" id="ARBA00022692"/>
    </source>
</evidence>
<evidence type="ECO:0000256" key="1">
    <source>
        <dbReference type="ARBA" id="ARBA00004141"/>
    </source>
</evidence>
<dbReference type="PANTHER" id="PTHR23502">
    <property type="entry name" value="MAJOR FACILITATOR SUPERFAMILY"/>
    <property type="match status" value="1"/>
</dbReference>
<keyword evidence="2 6" id="KW-0812">Transmembrane</keyword>
<dbReference type="Gene3D" id="1.20.1720.10">
    <property type="entry name" value="Multidrug resistance protein D"/>
    <property type="match status" value="1"/>
</dbReference>
<feature type="transmembrane region" description="Helical" evidence="6">
    <location>
        <begin position="96"/>
        <end position="118"/>
    </location>
</feature>
<keyword evidence="8" id="KW-1185">Reference proteome</keyword>